<dbReference type="Pfam" id="PF19654">
    <property type="entry name" value="DUF6157"/>
    <property type="match status" value="1"/>
</dbReference>
<protein>
    <submittedName>
        <fullName evidence="1">DUF6157 family protein</fullName>
    </submittedName>
</protein>
<organism evidence="1 2">
    <name type="scientific">Sphingobacterium oryzagri</name>
    <dbReference type="NCBI Taxonomy" id="3025669"/>
    <lineage>
        <taxon>Bacteria</taxon>
        <taxon>Pseudomonadati</taxon>
        <taxon>Bacteroidota</taxon>
        <taxon>Sphingobacteriia</taxon>
        <taxon>Sphingobacteriales</taxon>
        <taxon>Sphingobacteriaceae</taxon>
        <taxon>Sphingobacterium</taxon>
    </lineage>
</organism>
<dbReference type="EMBL" id="CP117880">
    <property type="protein sequence ID" value="WDF70272.1"/>
    <property type="molecule type" value="Genomic_DNA"/>
</dbReference>
<dbReference type="InterPro" id="IPR046155">
    <property type="entry name" value="DUF6157"/>
</dbReference>
<dbReference type="RefSeq" id="WP_274268981.1">
    <property type="nucleotide sequence ID" value="NZ_CP117880.1"/>
</dbReference>
<evidence type="ECO:0000313" key="1">
    <source>
        <dbReference type="EMBL" id="WDF70272.1"/>
    </source>
</evidence>
<reference evidence="1 2" key="1">
    <citation type="submission" date="2023-02" db="EMBL/GenBank/DDBJ databases">
        <title>Genome sequence of Sphingobacterium sp. KACC 22765.</title>
        <authorList>
            <person name="Kim S."/>
            <person name="Heo J."/>
            <person name="Kwon S.-W."/>
        </authorList>
    </citation>
    <scope>NUCLEOTIDE SEQUENCE [LARGE SCALE GENOMIC DNA]</scope>
    <source>
        <strain evidence="1 2">KACC 22765</strain>
    </source>
</reference>
<dbReference type="Proteomes" id="UP001221558">
    <property type="component" value="Chromosome"/>
</dbReference>
<name>A0ABY7WNJ8_9SPHI</name>
<sequence>MKQHTTNYYDTLITVAADSTALQGTVPPRKVDKLTIANLQFDLLTQQPDTFTSDDALFMIFASRQALLASELAAARTQFFSKGQPCLRTSPLAKNYGWGILFANDGKIRLVDSASPAYQALLSNTGITKIPAMKSKK</sequence>
<evidence type="ECO:0000313" key="2">
    <source>
        <dbReference type="Proteomes" id="UP001221558"/>
    </source>
</evidence>
<keyword evidence="2" id="KW-1185">Reference proteome</keyword>
<proteinExistence type="predicted"/>
<gene>
    <name evidence="1" type="ORF">PQ465_07805</name>
</gene>
<accession>A0ABY7WNJ8</accession>